<evidence type="ECO:0000313" key="2">
    <source>
        <dbReference type="Proteomes" id="UP000245207"/>
    </source>
</evidence>
<name>A0A2U1N1E7_ARTAN</name>
<accession>A0A2U1N1E7</accession>
<protein>
    <submittedName>
        <fullName evidence="1">Embryo defective protein</fullName>
    </submittedName>
</protein>
<dbReference type="EMBL" id="PKPP01003858">
    <property type="protein sequence ID" value="PWA67297.1"/>
    <property type="molecule type" value="Genomic_DNA"/>
</dbReference>
<dbReference type="Proteomes" id="UP000245207">
    <property type="component" value="Unassembled WGS sequence"/>
</dbReference>
<sequence length="511" mass="57593">MVQKPWRIIPRPIMETILNNHAHRHHVHQPLILHGPRGTGKTTLILERFMESWNKGPHVTGYIDFGSSVKGNHPSNGNSFPWGSWSNCEKPELNTLKNDLETCLEKMAVNGVNLGVIGSSEVFRTLKKWHCLDTVLEKIIGVDKGVVASKRGLSKKVNTVGLWDKAIRVLSVRLSAEEKDGVLGVRGKIGDLTVEEGLYYKEGLLALRLAKEVIRVQQGFRANAVKHLNETGGFSRSLANSATDWPYLLLELLSGAAQADYFQPKLVINNIEVLKHAALVDNSSVSAPMYHDSLIWRIIALGANETCLPVIFVTSDSYYSYSAYMDFGFPDIFISRETFGWTPQQAKVHMVPDYFSQSEWDLIVEVLGPNARHLFEIYALKQSSSYQALMSDKESTFEDIIDAYLAYLQVTVVNPAMDRALSLLQNFALDAQKGKIPKDKLRFGAPWRYPPNKDDPSLRSEWAKLQLMDFIQCFVNAEFGINYFGDCSLEIFDDPSANAMIEVLYIYTIFF</sequence>
<comment type="caution">
    <text evidence="1">The sequence shown here is derived from an EMBL/GenBank/DDBJ whole genome shotgun (WGS) entry which is preliminary data.</text>
</comment>
<dbReference type="STRING" id="35608.A0A2U1N1E7"/>
<keyword evidence="2" id="KW-1185">Reference proteome</keyword>
<organism evidence="1 2">
    <name type="scientific">Artemisia annua</name>
    <name type="common">Sweet wormwood</name>
    <dbReference type="NCBI Taxonomy" id="35608"/>
    <lineage>
        <taxon>Eukaryota</taxon>
        <taxon>Viridiplantae</taxon>
        <taxon>Streptophyta</taxon>
        <taxon>Embryophyta</taxon>
        <taxon>Tracheophyta</taxon>
        <taxon>Spermatophyta</taxon>
        <taxon>Magnoliopsida</taxon>
        <taxon>eudicotyledons</taxon>
        <taxon>Gunneridae</taxon>
        <taxon>Pentapetalae</taxon>
        <taxon>asterids</taxon>
        <taxon>campanulids</taxon>
        <taxon>Asterales</taxon>
        <taxon>Asteraceae</taxon>
        <taxon>Asteroideae</taxon>
        <taxon>Anthemideae</taxon>
        <taxon>Artemisiinae</taxon>
        <taxon>Artemisia</taxon>
    </lineage>
</organism>
<dbReference type="PANTHER" id="PTHR36017:SF1">
    <property type="entry name" value="EMBRYO DEFECTIVE 1381"/>
    <property type="match status" value="1"/>
</dbReference>
<reference evidence="1 2" key="1">
    <citation type="journal article" date="2018" name="Mol. Plant">
        <title>The genome of Artemisia annua provides insight into the evolution of Asteraceae family and artemisinin biosynthesis.</title>
        <authorList>
            <person name="Shen Q."/>
            <person name="Zhang L."/>
            <person name="Liao Z."/>
            <person name="Wang S."/>
            <person name="Yan T."/>
            <person name="Shi P."/>
            <person name="Liu M."/>
            <person name="Fu X."/>
            <person name="Pan Q."/>
            <person name="Wang Y."/>
            <person name="Lv Z."/>
            <person name="Lu X."/>
            <person name="Zhang F."/>
            <person name="Jiang W."/>
            <person name="Ma Y."/>
            <person name="Chen M."/>
            <person name="Hao X."/>
            <person name="Li L."/>
            <person name="Tang Y."/>
            <person name="Lv G."/>
            <person name="Zhou Y."/>
            <person name="Sun X."/>
            <person name="Brodelius P.E."/>
            <person name="Rose J.K.C."/>
            <person name="Tang K."/>
        </authorList>
    </citation>
    <scope>NUCLEOTIDE SEQUENCE [LARGE SCALE GENOMIC DNA]</scope>
    <source>
        <strain evidence="2">cv. Huhao1</strain>
        <tissue evidence="1">Leaf</tissue>
    </source>
</reference>
<gene>
    <name evidence="1" type="ORF">CTI12_AA310990</name>
</gene>
<dbReference type="AlphaFoldDB" id="A0A2U1N1E7"/>
<evidence type="ECO:0000313" key="1">
    <source>
        <dbReference type="EMBL" id="PWA67297.1"/>
    </source>
</evidence>
<dbReference type="OrthoDB" id="1911782at2759"/>
<dbReference type="PANTHER" id="PTHR36017">
    <property type="entry name" value="EMBRYO DEFECTIVE 1381"/>
    <property type="match status" value="1"/>
</dbReference>
<proteinExistence type="predicted"/>